<keyword evidence="2" id="KW-1185">Reference proteome</keyword>
<organism evidence="1 2">
    <name type="scientific">Algoriella xinjiangensis</name>
    <dbReference type="NCBI Taxonomy" id="684065"/>
    <lineage>
        <taxon>Bacteria</taxon>
        <taxon>Pseudomonadati</taxon>
        <taxon>Bacteroidota</taxon>
        <taxon>Flavobacteriia</taxon>
        <taxon>Flavobacteriales</taxon>
        <taxon>Weeksellaceae</taxon>
        <taxon>Algoriella</taxon>
    </lineage>
</organism>
<dbReference type="STRING" id="684065.SAMN05421738_1147"/>
<protein>
    <submittedName>
        <fullName evidence="1">Uncharacterized protein</fullName>
    </submittedName>
</protein>
<dbReference type="AlphaFoldDB" id="A0A1I4ZNL9"/>
<name>A0A1I4ZNL9_9FLAO</name>
<reference evidence="2" key="1">
    <citation type="submission" date="2016-10" db="EMBL/GenBank/DDBJ databases">
        <authorList>
            <person name="Varghese N."/>
            <person name="Submissions S."/>
        </authorList>
    </citation>
    <scope>NUCLEOTIDE SEQUENCE [LARGE SCALE GENOMIC DNA]</scope>
    <source>
        <strain evidence="2">XJ109</strain>
    </source>
</reference>
<proteinExistence type="predicted"/>
<evidence type="ECO:0000313" key="2">
    <source>
        <dbReference type="Proteomes" id="UP000199149"/>
    </source>
</evidence>
<dbReference type="OrthoDB" id="1664004at2"/>
<dbReference type="Proteomes" id="UP000199149">
    <property type="component" value="Unassembled WGS sequence"/>
</dbReference>
<accession>A0A1I4ZNL9</accession>
<evidence type="ECO:0000313" key="1">
    <source>
        <dbReference type="EMBL" id="SFN51861.1"/>
    </source>
</evidence>
<dbReference type="Pfam" id="PF22507">
    <property type="entry name" value="DUF6994"/>
    <property type="match status" value="1"/>
</dbReference>
<dbReference type="InterPro" id="IPR054263">
    <property type="entry name" value="DUF6994"/>
</dbReference>
<sequence>MNKIDIYFDFRKESKARDPDRWSPTLQEYHRIVWSKPLPNGKIFTLNKISQNRLYYKSELSEFYLSSDMAFYGFIRKCHRTKFIVSQISETDIKEFEQLTLKTLGGTMIWPSIRIDNKMTINGARGFNRLIADRLDLTIECVRRYYLEENSPLYEVFKRYSSFFSLFNNFREYIDFFFFKILLMKRTK</sequence>
<gene>
    <name evidence="1" type="ORF">SAMN05421738_1147</name>
</gene>
<dbReference type="EMBL" id="FOUZ01000014">
    <property type="protein sequence ID" value="SFN51861.1"/>
    <property type="molecule type" value="Genomic_DNA"/>
</dbReference>